<accession>A3INW5</accession>
<keyword evidence="3" id="KW-1185">Reference proteome</keyword>
<gene>
    <name evidence="2" type="primary">nadE</name>
    <name evidence="2" type="ORF">CY0110_07399</name>
</gene>
<comment type="caution">
    <text evidence="2">The sequence shown here is derived from an EMBL/GenBank/DDBJ whole genome shotgun (WGS) entry which is preliminary data.</text>
</comment>
<dbReference type="EMBL" id="AAXW01000011">
    <property type="protein sequence ID" value="EAZ91767.1"/>
    <property type="molecule type" value="Genomic_DNA"/>
</dbReference>
<dbReference type="Proteomes" id="UP000003781">
    <property type="component" value="Unassembled WGS sequence"/>
</dbReference>
<dbReference type="AlphaFoldDB" id="A3INW5"/>
<reference evidence="2 3" key="1">
    <citation type="submission" date="2007-03" db="EMBL/GenBank/DDBJ databases">
        <authorList>
            <person name="Stal L."/>
            <person name="Ferriera S."/>
            <person name="Johnson J."/>
            <person name="Kravitz S."/>
            <person name="Beeson K."/>
            <person name="Sutton G."/>
            <person name="Rogers Y.-H."/>
            <person name="Friedman R."/>
            <person name="Frazier M."/>
            <person name="Venter J.C."/>
        </authorList>
    </citation>
    <scope>NUCLEOTIDE SEQUENCE [LARGE SCALE GENOMIC DNA]</scope>
    <source>
        <strain evidence="2 3">CCY0110</strain>
    </source>
</reference>
<dbReference type="GO" id="GO:0008795">
    <property type="term" value="F:NAD+ synthase activity"/>
    <property type="evidence" value="ECO:0007669"/>
    <property type="project" value="UniProtKB-EC"/>
</dbReference>
<dbReference type="EC" id="6.3.1.5" evidence="2"/>
<keyword evidence="2" id="KW-0436">Ligase</keyword>
<dbReference type="RefSeq" id="WP_008275087.1">
    <property type="nucleotide sequence ID" value="NZ_AAXW01000011.1"/>
</dbReference>
<feature type="transmembrane region" description="Helical" evidence="1">
    <location>
        <begin position="6"/>
        <end position="30"/>
    </location>
</feature>
<evidence type="ECO:0000313" key="3">
    <source>
        <dbReference type="Proteomes" id="UP000003781"/>
    </source>
</evidence>
<keyword evidence="1" id="KW-0472">Membrane</keyword>
<protein>
    <submittedName>
        <fullName evidence="2">NAD synthetase</fullName>
        <ecNumber evidence="2">6.3.1.5</ecNumber>
    </submittedName>
</protein>
<evidence type="ECO:0000313" key="2">
    <source>
        <dbReference type="EMBL" id="EAZ91767.1"/>
    </source>
</evidence>
<organism evidence="2 3">
    <name type="scientific">Crocosphaera chwakensis CCY0110</name>
    <dbReference type="NCBI Taxonomy" id="391612"/>
    <lineage>
        <taxon>Bacteria</taxon>
        <taxon>Bacillati</taxon>
        <taxon>Cyanobacteriota</taxon>
        <taxon>Cyanophyceae</taxon>
        <taxon>Oscillatoriophycideae</taxon>
        <taxon>Chroococcales</taxon>
        <taxon>Aphanothecaceae</taxon>
        <taxon>Crocosphaera</taxon>
        <taxon>Crocosphaera chwakensis</taxon>
    </lineage>
</organism>
<name>A3INW5_9CHRO</name>
<sequence>MEPNTILDWILGSLAIIILIAGMIMLLGGVSGMNKK</sequence>
<evidence type="ECO:0000256" key="1">
    <source>
        <dbReference type="SAM" id="Phobius"/>
    </source>
</evidence>
<keyword evidence="1" id="KW-1133">Transmembrane helix</keyword>
<proteinExistence type="predicted"/>
<keyword evidence="1" id="KW-0812">Transmembrane</keyword>